<evidence type="ECO:0000259" key="1">
    <source>
        <dbReference type="Pfam" id="PF17111"/>
    </source>
</evidence>
<gene>
    <name evidence="2" type="ORF">N0V89_002061</name>
</gene>
<protein>
    <recommendedName>
        <fullName evidence="1">Azaphilone pigments biosynthesis cluster protein L N-terminal domain-containing protein</fullName>
    </recommendedName>
</protein>
<dbReference type="Pfam" id="PF17111">
    <property type="entry name" value="PigL_N"/>
    <property type="match status" value="1"/>
</dbReference>
<dbReference type="OrthoDB" id="1577640at2759"/>
<organism evidence="2 3">
    <name type="scientific">Didymosphaeria variabile</name>
    <dbReference type="NCBI Taxonomy" id="1932322"/>
    <lineage>
        <taxon>Eukaryota</taxon>
        <taxon>Fungi</taxon>
        <taxon>Dikarya</taxon>
        <taxon>Ascomycota</taxon>
        <taxon>Pezizomycotina</taxon>
        <taxon>Dothideomycetes</taxon>
        <taxon>Pleosporomycetidae</taxon>
        <taxon>Pleosporales</taxon>
        <taxon>Massarineae</taxon>
        <taxon>Didymosphaeriaceae</taxon>
        <taxon>Didymosphaeria</taxon>
    </lineage>
</organism>
<dbReference type="InterPro" id="IPR031348">
    <property type="entry name" value="PigL_N"/>
</dbReference>
<name>A0A9W9CE16_9PLEO</name>
<dbReference type="AlphaFoldDB" id="A0A9W9CE16"/>
<accession>A0A9W9CE16</accession>
<evidence type="ECO:0000313" key="2">
    <source>
        <dbReference type="EMBL" id="KAJ4357485.1"/>
    </source>
</evidence>
<keyword evidence="3" id="KW-1185">Reference proteome</keyword>
<dbReference type="EMBL" id="JAPEUX010000002">
    <property type="protein sequence ID" value="KAJ4357485.1"/>
    <property type="molecule type" value="Genomic_DNA"/>
</dbReference>
<feature type="domain" description="Azaphilone pigments biosynthesis cluster protein L N-terminal" evidence="1">
    <location>
        <begin position="28"/>
        <end position="167"/>
    </location>
</feature>
<proteinExistence type="predicted"/>
<comment type="caution">
    <text evidence="2">The sequence shown here is derived from an EMBL/GenBank/DDBJ whole genome shotgun (WGS) entry which is preliminary data.</text>
</comment>
<dbReference type="GeneID" id="80905591"/>
<reference evidence="2" key="1">
    <citation type="submission" date="2022-10" db="EMBL/GenBank/DDBJ databases">
        <title>Tapping the CABI collections for fungal endophytes: first genome assemblies for Collariella, Neodidymelliopsis, Ascochyta clinopodiicola, Didymella pomorum, Didymosphaeria variabile, Neocosmospora piperis and Neocucurbitaria cava.</title>
        <authorList>
            <person name="Hill R."/>
        </authorList>
    </citation>
    <scope>NUCLEOTIDE SEQUENCE</scope>
    <source>
        <strain evidence="2">IMI 356815</strain>
    </source>
</reference>
<sequence length="170" mass="18934">MPAHPHKFESELAFLSQVFNSFSFSAMADPFSVTGSAVGVVSLAIQICKGLVWYIDNARGAKDKVTHISSLMEKLTDLLELLESVIGKLEPSISGSATKAGIEACAEALEQIKRRMADNGRTSDSKFRQQLKMLKHRLSFPFKQDDIMFWKDMVESIQQNLHTALLALQM</sequence>
<evidence type="ECO:0000313" key="3">
    <source>
        <dbReference type="Proteomes" id="UP001140513"/>
    </source>
</evidence>
<dbReference type="Proteomes" id="UP001140513">
    <property type="component" value="Unassembled WGS sequence"/>
</dbReference>
<dbReference type="RefSeq" id="XP_056074344.1">
    <property type="nucleotide sequence ID" value="XM_056210871.1"/>
</dbReference>